<gene>
    <name evidence="1" type="ORF">O181_096658</name>
</gene>
<dbReference type="Proteomes" id="UP000765509">
    <property type="component" value="Unassembled WGS sequence"/>
</dbReference>
<keyword evidence="2" id="KW-1185">Reference proteome</keyword>
<reference evidence="1" key="1">
    <citation type="submission" date="2021-03" db="EMBL/GenBank/DDBJ databases">
        <title>Draft genome sequence of rust myrtle Austropuccinia psidii MF-1, a brazilian biotype.</title>
        <authorList>
            <person name="Quecine M.C."/>
            <person name="Pachon D.M.R."/>
            <person name="Bonatelli M.L."/>
            <person name="Correr F.H."/>
            <person name="Franceschini L.M."/>
            <person name="Leite T.F."/>
            <person name="Margarido G.R.A."/>
            <person name="Almeida C.A."/>
            <person name="Ferrarezi J.A."/>
            <person name="Labate C.A."/>
        </authorList>
    </citation>
    <scope>NUCLEOTIDE SEQUENCE</scope>
    <source>
        <strain evidence="1">MF-1</strain>
    </source>
</reference>
<comment type="caution">
    <text evidence="1">The sequence shown here is derived from an EMBL/GenBank/DDBJ whole genome shotgun (WGS) entry which is preliminary data.</text>
</comment>
<dbReference type="EMBL" id="AVOT02064587">
    <property type="protein sequence ID" value="MBW0556943.1"/>
    <property type="molecule type" value="Genomic_DNA"/>
</dbReference>
<proteinExistence type="predicted"/>
<organism evidence="1 2">
    <name type="scientific">Austropuccinia psidii MF-1</name>
    <dbReference type="NCBI Taxonomy" id="1389203"/>
    <lineage>
        <taxon>Eukaryota</taxon>
        <taxon>Fungi</taxon>
        <taxon>Dikarya</taxon>
        <taxon>Basidiomycota</taxon>
        <taxon>Pucciniomycotina</taxon>
        <taxon>Pucciniomycetes</taxon>
        <taxon>Pucciniales</taxon>
        <taxon>Sphaerophragmiaceae</taxon>
        <taxon>Austropuccinia</taxon>
    </lineage>
</organism>
<evidence type="ECO:0000313" key="1">
    <source>
        <dbReference type="EMBL" id="MBW0556943.1"/>
    </source>
</evidence>
<name>A0A9Q3J5Z4_9BASI</name>
<dbReference type="AlphaFoldDB" id="A0A9Q3J5Z4"/>
<sequence length="158" mass="17786">MIQTLEDMVRGNCAYGVETQDCDVFTHDEYTLLPALELPYKAFNHGSTNCTPAILEKGWNPRLPQDSLRKNSAEISPTAASFKVILENSRSHEVRFMADHFSYGKIKWNKSLLTKNFKVVDLVLVSATKSNNITECKKLKDSFSGTFIIEALHGEKTV</sequence>
<accession>A0A9Q3J5Z4</accession>
<evidence type="ECO:0000313" key="2">
    <source>
        <dbReference type="Proteomes" id="UP000765509"/>
    </source>
</evidence>
<protein>
    <submittedName>
        <fullName evidence="1">Uncharacterized protein</fullName>
    </submittedName>
</protein>